<feature type="non-terminal residue" evidence="2">
    <location>
        <position position="151"/>
    </location>
</feature>
<proteinExistence type="predicted"/>
<protein>
    <submittedName>
        <fullName evidence="2">E3 ubiquitin-protein ligase UPL2-like</fullName>
    </submittedName>
</protein>
<evidence type="ECO:0000313" key="2">
    <source>
        <dbReference type="EMBL" id="GFA51605.1"/>
    </source>
</evidence>
<feature type="non-terminal residue" evidence="2">
    <location>
        <position position="1"/>
    </location>
</feature>
<name>A0A699JSQ7_TANCI</name>
<dbReference type="AlphaFoldDB" id="A0A699JSQ7"/>
<reference evidence="2" key="1">
    <citation type="journal article" date="2019" name="Sci. Rep.">
        <title>Draft genome of Tanacetum cinerariifolium, the natural source of mosquito coil.</title>
        <authorList>
            <person name="Yamashiro T."/>
            <person name="Shiraishi A."/>
            <person name="Satake H."/>
            <person name="Nakayama K."/>
        </authorList>
    </citation>
    <scope>NUCLEOTIDE SEQUENCE</scope>
</reference>
<feature type="region of interest" description="Disordered" evidence="1">
    <location>
        <begin position="90"/>
        <end position="126"/>
    </location>
</feature>
<comment type="caution">
    <text evidence="2">The sequence shown here is derived from an EMBL/GenBank/DDBJ whole genome shotgun (WGS) entry which is preliminary data.</text>
</comment>
<evidence type="ECO:0000256" key="1">
    <source>
        <dbReference type="SAM" id="MobiDB-lite"/>
    </source>
</evidence>
<sequence>NASDGHLERNLESSSSRLDSIFHTFKNGRQGQHGHHLRSNASSIPLGLKDFLELAGMVLETTAYTNAVSQESRGSGAILGESLRSLDVEIGSADGQDDGGERQGPRRINASLGYTSDEPHDGVAGSAPIDTAFLDALLEKLRADVLNEPKS</sequence>
<gene>
    <name evidence="2" type="ORF">Tci_623577</name>
</gene>
<dbReference type="EMBL" id="BKCJ010437711">
    <property type="protein sequence ID" value="GFA51605.1"/>
    <property type="molecule type" value="Genomic_DNA"/>
</dbReference>
<organism evidence="2">
    <name type="scientific">Tanacetum cinerariifolium</name>
    <name type="common">Dalmatian daisy</name>
    <name type="synonym">Chrysanthemum cinerariifolium</name>
    <dbReference type="NCBI Taxonomy" id="118510"/>
    <lineage>
        <taxon>Eukaryota</taxon>
        <taxon>Viridiplantae</taxon>
        <taxon>Streptophyta</taxon>
        <taxon>Embryophyta</taxon>
        <taxon>Tracheophyta</taxon>
        <taxon>Spermatophyta</taxon>
        <taxon>Magnoliopsida</taxon>
        <taxon>eudicotyledons</taxon>
        <taxon>Gunneridae</taxon>
        <taxon>Pentapetalae</taxon>
        <taxon>asterids</taxon>
        <taxon>campanulids</taxon>
        <taxon>Asterales</taxon>
        <taxon>Asteraceae</taxon>
        <taxon>Asteroideae</taxon>
        <taxon>Anthemideae</taxon>
        <taxon>Anthemidinae</taxon>
        <taxon>Tanacetum</taxon>
    </lineage>
</organism>
<accession>A0A699JSQ7</accession>